<keyword evidence="1" id="KW-1133">Transmembrane helix</keyword>
<dbReference type="InterPro" id="IPR025749">
    <property type="entry name" value="Sphingomyelin_synth-like_dom"/>
</dbReference>
<protein>
    <submittedName>
        <fullName evidence="3">PAP2 superfamily C-terminal</fullName>
    </submittedName>
</protein>
<dbReference type="Pfam" id="PF14360">
    <property type="entry name" value="PAP2_C"/>
    <property type="match status" value="1"/>
</dbReference>
<gene>
    <name evidence="3" type="ORF">SAMN04488132_11122</name>
</gene>
<evidence type="ECO:0000313" key="4">
    <source>
        <dbReference type="Proteomes" id="UP000190888"/>
    </source>
</evidence>
<evidence type="ECO:0000259" key="2">
    <source>
        <dbReference type="Pfam" id="PF14360"/>
    </source>
</evidence>
<dbReference type="RefSeq" id="WP_078832412.1">
    <property type="nucleotide sequence ID" value="NZ_FUWH01000011.1"/>
</dbReference>
<sequence length="227" mass="25740">MQQKVNWYQGVNAEWRAAWADRSFRIKFIVVIPVLLLILISFPAFFGYIEKRPGIFLDDYLLRQLPPADMSLPIFIIIWGMTILWLLRCVQRAAFALLVLHAFTILCIVRTLTIYLVPLDPPAGLIPLADPFTSVFYGGTDIFMTRDLFFSGHTSIQFLIFLTLEKKTDKIAAALSTLSIAVLVLVQHVHYSIDVVGAFIFTYAVYIAARKTSAYQPAKLALESKDF</sequence>
<dbReference type="AlphaFoldDB" id="A0A1T4R881"/>
<reference evidence="3 4" key="1">
    <citation type="submission" date="2017-02" db="EMBL/GenBank/DDBJ databases">
        <authorList>
            <person name="Peterson S.W."/>
        </authorList>
    </citation>
    <scope>NUCLEOTIDE SEQUENCE [LARGE SCALE GENOMIC DNA]</scope>
    <source>
        <strain evidence="3 4">DSM 22335</strain>
    </source>
</reference>
<evidence type="ECO:0000256" key="1">
    <source>
        <dbReference type="SAM" id="Phobius"/>
    </source>
</evidence>
<dbReference type="OrthoDB" id="792641at2"/>
<proteinExistence type="predicted"/>
<feature type="transmembrane region" description="Helical" evidence="1">
    <location>
        <begin position="148"/>
        <end position="164"/>
    </location>
</feature>
<dbReference type="EMBL" id="FUWH01000011">
    <property type="protein sequence ID" value="SKA12252.1"/>
    <property type="molecule type" value="Genomic_DNA"/>
</dbReference>
<feature type="transmembrane region" description="Helical" evidence="1">
    <location>
        <begin position="94"/>
        <end position="117"/>
    </location>
</feature>
<keyword evidence="1" id="KW-0812">Transmembrane</keyword>
<keyword evidence="1" id="KW-0472">Membrane</keyword>
<organism evidence="3 4">
    <name type="scientific">Sediminibacterium ginsengisoli</name>
    <dbReference type="NCBI Taxonomy" id="413434"/>
    <lineage>
        <taxon>Bacteria</taxon>
        <taxon>Pseudomonadati</taxon>
        <taxon>Bacteroidota</taxon>
        <taxon>Chitinophagia</taxon>
        <taxon>Chitinophagales</taxon>
        <taxon>Chitinophagaceae</taxon>
        <taxon>Sediminibacterium</taxon>
    </lineage>
</organism>
<accession>A0A1T4R881</accession>
<feature type="transmembrane region" description="Helical" evidence="1">
    <location>
        <begin position="28"/>
        <end position="50"/>
    </location>
</feature>
<evidence type="ECO:0000313" key="3">
    <source>
        <dbReference type="EMBL" id="SKA12252.1"/>
    </source>
</evidence>
<feature type="transmembrane region" description="Helical" evidence="1">
    <location>
        <begin position="193"/>
        <end position="209"/>
    </location>
</feature>
<dbReference type="Proteomes" id="UP000190888">
    <property type="component" value="Unassembled WGS sequence"/>
</dbReference>
<feature type="transmembrane region" description="Helical" evidence="1">
    <location>
        <begin position="70"/>
        <end position="87"/>
    </location>
</feature>
<keyword evidence="4" id="KW-1185">Reference proteome</keyword>
<feature type="transmembrane region" description="Helical" evidence="1">
    <location>
        <begin position="171"/>
        <end position="187"/>
    </location>
</feature>
<feature type="domain" description="Sphingomyelin synthase-like" evidence="2">
    <location>
        <begin position="147"/>
        <end position="207"/>
    </location>
</feature>
<name>A0A1T4R881_9BACT</name>